<comment type="caution">
    <text evidence="2">The sequence shown here is derived from an EMBL/GenBank/DDBJ whole genome shotgun (WGS) entry which is preliminary data.</text>
</comment>
<evidence type="ECO:0000313" key="2">
    <source>
        <dbReference type="EMBL" id="MEQ2473505.1"/>
    </source>
</evidence>
<reference evidence="2 3" key="1">
    <citation type="submission" date="2024-03" db="EMBL/GenBank/DDBJ databases">
        <title>Human intestinal bacterial collection.</title>
        <authorList>
            <person name="Pauvert C."/>
            <person name="Hitch T.C.A."/>
            <person name="Clavel T."/>
        </authorList>
    </citation>
    <scope>NUCLEOTIDE SEQUENCE [LARGE SCALE GENOMIC DNA]</scope>
    <source>
        <strain evidence="2 3">CLA-AA-H132</strain>
    </source>
</reference>
<name>A0ABV1FKC9_9FIRM</name>
<dbReference type="Proteomes" id="UP001438008">
    <property type="component" value="Unassembled WGS sequence"/>
</dbReference>
<evidence type="ECO:0000313" key="3">
    <source>
        <dbReference type="Proteomes" id="UP001438008"/>
    </source>
</evidence>
<dbReference type="InterPro" id="IPR046113">
    <property type="entry name" value="DUF6050"/>
</dbReference>
<organism evidence="2 3">
    <name type="scientific">Laedolimicola intestinihominis</name>
    <dbReference type="NCBI Taxonomy" id="3133166"/>
    <lineage>
        <taxon>Bacteria</taxon>
        <taxon>Bacillati</taxon>
        <taxon>Bacillota</taxon>
        <taxon>Clostridia</taxon>
        <taxon>Lachnospirales</taxon>
        <taxon>Lachnospiraceae</taxon>
        <taxon>Laedolimicola</taxon>
    </lineage>
</organism>
<keyword evidence="3" id="KW-1185">Reference proteome</keyword>
<gene>
    <name evidence="2" type="ORF">WMO29_13545</name>
</gene>
<protein>
    <submittedName>
        <fullName evidence="2">DUF6050 family protein</fullName>
    </submittedName>
</protein>
<dbReference type="EMBL" id="JBBMFE010000014">
    <property type="protein sequence ID" value="MEQ2473505.1"/>
    <property type="molecule type" value="Genomic_DNA"/>
</dbReference>
<keyword evidence="1" id="KW-0472">Membrane</keyword>
<dbReference type="Pfam" id="PF19517">
    <property type="entry name" value="DUF6050"/>
    <property type="match status" value="1"/>
</dbReference>
<feature type="transmembrane region" description="Helical" evidence="1">
    <location>
        <begin position="59"/>
        <end position="85"/>
    </location>
</feature>
<feature type="transmembrane region" description="Helical" evidence="1">
    <location>
        <begin position="32"/>
        <end position="47"/>
    </location>
</feature>
<dbReference type="RefSeq" id="WP_349165124.1">
    <property type="nucleotide sequence ID" value="NZ_JBBMFE010000014.1"/>
</dbReference>
<keyword evidence="1" id="KW-0812">Transmembrane</keyword>
<sequence length="123" mass="13785">MKRVLFKIILPAGLLAAWMLTCYPVCNKADGFDVFLYWILVGCPYGLRKMCMIHVPKNFGIAGSMGILALNCVVGGLIGGVVAIWRMVTVLAEIIKVIRDYFWTRCPKVHEMTDNKKGVVHRV</sequence>
<accession>A0ABV1FKC9</accession>
<proteinExistence type="predicted"/>
<keyword evidence="1" id="KW-1133">Transmembrane helix</keyword>
<evidence type="ECO:0000256" key="1">
    <source>
        <dbReference type="SAM" id="Phobius"/>
    </source>
</evidence>